<dbReference type="OrthoDB" id="47732at2759"/>
<reference evidence="10 11" key="1">
    <citation type="journal article" date="2018" name="Elife">
        <title>Functional genomics of lipid metabolism in the oleaginous yeast Rhodosporidium toruloides.</title>
        <authorList>
            <person name="Coradetti S.T."/>
            <person name="Pinel D."/>
            <person name="Geiselman G."/>
            <person name="Ito M."/>
            <person name="Mondo S."/>
            <person name="Reilly M.C."/>
            <person name="Cheng Y.F."/>
            <person name="Bauer S."/>
            <person name="Grigoriev I."/>
            <person name="Gladden J.M."/>
            <person name="Simmons B.A."/>
            <person name="Brem R."/>
            <person name="Arkin A.P."/>
            <person name="Skerker J.M."/>
        </authorList>
    </citation>
    <scope>NUCLEOTIDE SEQUENCE [LARGE SCALE GENOMIC DNA]</scope>
    <source>
        <strain evidence="10 11">NBRC 0880</strain>
    </source>
</reference>
<evidence type="ECO:0000256" key="6">
    <source>
        <dbReference type="ARBA" id="ARBA00023054"/>
    </source>
</evidence>
<feature type="coiled-coil region" evidence="8">
    <location>
        <begin position="84"/>
        <end position="111"/>
    </location>
</feature>
<dbReference type="PANTHER" id="PTHR33911">
    <property type="entry name" value="RRNA-PROCESSING PROTEIN EFG1"/>
    <property type="match status" value="1"/>
</dbReference>
<keyword evidence="7" id="KW-0539">Nucleus</keyword>
<dbReference type="PANTHER" id="PTHR33911:SF1">
    <property type="entry name" value="RRNA-PROCESSING PROTEIN EFG1"/>
    <property type="match status" value="1"/>
</dbReference>
<protein>
    <recommendedName>
        <fullName evidence="3">rRNA-processing protein EFG1</fullName>
    </recommendedName>
    <alternativeName>
        <fullName evidence="4">rRNA-processing protein efg1</fullName>
    </alternativeName>
</protein>
<comment type="similarity">
    <text evidence="2">Belongs to the EFG1 family.</text>
</comment>
<evidence type="ECO:0000256" key="2">
    <source>
        <dbReference type="ARBA" id="ARBA00006916"/>
    </source>
</evidence>
<organism evidence="10 11">
    <name type="scientific">Rhodotorula toruloides</name>
    <name type="common">Yeast</name>
    <name type="synonym">Rhodosporidium toruloides</name>
    <dbReference type="NCBI Taxonomy" id="5286"/>
    <lineage>
        <taxon>Eukaryota</taxon>
        <taxon>Fungi</taxon>
        <taxon>Dikarya</taxon>
        <taxon>Basidiomycota</taxon>
        <taxon>Pucciniomycotina</taxon>
        <taxon>Microbotryomycetes</taxon>
        <taxon>Sporidiobolales</taxon>
        <taxon>Sporidiobolaceae</taxon>
        <taxon>Rhodotorula</taxon>
    </lineage>
</organism>
<feature type="region of interest" description="Disordered" evidence="9">
    <location>
        <begin position="205"/>
        <end position="351"/>
    </location>
</feature>
<evidence type="ECO:0000256" key="4">
    <source>
        <dbReference type="ARBA" id="ARBA00019827"/>
    </source>
</evidence>
<dbReference type="InterPro" id="IPR050786">
    <property type="entry name" value="EFG1_rRNA-proc"/>
</dbReference>
<evidence type="ECO:0000313" key="10">
    <source>
        <dbReference type="EMBL" id="PRQ72857.1"/>
    </source>
</evidence>
<name>A0A2T0A4B6_RHOTO</name>
<keyword evidence="5" id="KW-0698">rRNA processing</keyword>
<comment type="caution">
    <text evidence="10">The sequence shown here is derived from an EMBL/GenBank/DDBJ whole genome shotgun (WGS) entry which is preliminary data.</text>
</comment>
<evidence type="ECO:0000256" key="3">
    <source>
        <dbReference type="ARBA" id="ARBA00018689"/>
    </source>
</evidence>
<accession>A0A2T0A4B6</accession>
<sequence length="351" mass="38604">MDRDYSSNPDRGSRGRGRGGGRGGRGGSSGRGRGGSRASHGEPGSVPTGGLKVLLLAGSVSKLKAQLRQTKRLLARDDLNPDVRVTSERRLLVLEEELAKAEQSNKEKKMVQRYRGVKFFERQKLLRKIKQAKKQLESLPGNADVEKTLLEARIDLYYVLRYPKTEKYIALFPDGTFVPHTSSIPSDASPSEQKRQTLRQQIRRQIVKGELSPAAEAGDLGIEGEEDVGAGAGKRARSEEQEEEEREEEVDLDEAEEEEERPAKKPKSSQTEEAEEEAEDDAAGADQAAPKKLNRKQRKELKRAKEAGTAEPAQAASPARPAEKKAAKGGRTSEFAAKEGKNLAEEDDFFA</sequence>
<dbReference type="GO" id="GO:0000462">
    <property type="term" value="P:maturation of SSU-rRNA from tricistronic rRNA transcript (SSU-rRNA, 5.8S rRNA, LSU-rRNA)"/>
    <property type="evidence" value="ECO:0007669"/>
    <property type="project" value="TreeGrafter"/>
</dbReference>
<gene>
    <name evidence="10" type="ORF">AAT19DRAFT_16781</name>
</gene>
<feature type="compositionally biased region" description="Basic residues" evidence="9">
    <location>
        <begin position="292"/>
        <end position="302"/>
    </location>
</feature>
<feature type="compositionally biased region" description="Polar residues" evidence="9">
    <location>
        <begin position="1"/>
        <end position="10"/>
    </location>
</feature>
<dbReference type="GO" id="GO:0005730">
    <property type="term" value="C:nucleolus"/>
    <property type="evidence" value="ECO:0007669"/>
    <property type="project" value="UniProtKB-SubCell"/>
</dbReference>
<dbReference type="GO" id="GO:0030688">
    <property type="term" value="C:preribosome, small subunit precursor"/>
    <property type="evidence" value="ECO:0007669"/>
    <property type="project" value="TreeGrafter"/>
</dbReference>
<evidence type="ECO:0000256" key="7">
    <source>
        <dbReference type="ARBA" id="ARBA00023242"/>
    </source>
</evidence>
<dbReference type="Pfam" id="PF10153">
    <property type="entry name" value="Efg1"/>
    <property type="match status" value="1"/>
</dbReference>
<evidence type="ECO:0000313" key="11">
    <source>
        <dbReference type="Proteomes" id="UP000239560"/>
    </source>
</evidence>
<keyword evidence="6 8" id="KW-0175">Coiled coil</keyword>
<feature type="compositionally biased region" description="Acidic residues" evidence="9">
    <location>
        <begin position="272"/>
        <end position="283"/>
    </location>
</feature>
<evidence type="ECO:0000256" key="1">
    <source>
        <dbReference type="ARBA" id="ARBA00004604"/>
    </source>
</evidence>
<proteinExistence type="inferred from homology"/>
<dbReference type="AlphaFoldDB" id="A0A2T0A4B6"/>
<feature type="region of interest" description="Disordered" evidence="9">
    <location>
        <begin position="1"/>
        <end position="50"/>
    </location>
</feature>
<feature type="compositionally biased region" description="Acidic residues" evidence="9">
    <location>
        <begin position="240"/>
        <end position="260"/>
    </location>
</feature>
<evidence type="ECO:0000256" key="5">
    <source>
        <dbReference type="ARBA" id="ARBA00022552"/>
    </source>
</evidence>
<comment type="subcellular location">
    <subcellularLocation>
        <location evidence="1">Nucleus</location>
        <location evidence="1">Nucleolus</location>
    </subcellularLocation>
</comment>
<dbReference type="EMBL" id="LCTV02000009">
    <property type="protein sequence ID" value="PRQ72857.1"/>
    <property type="molecule type" value="Genomic_DNA"/>
</dbReference>
<dbReference type="InterPro" id="IPR019310">
    <property type="entry name" value="Efg1"/>
</dbReference>
<evidence type="ECO:0000256" key="9">
    <source>
        <dbReference type="SAM" id="MobiDB-lite"/>
    </source>
</evidence>
<evidence type="ECO:0000256" key="8">
    <source>
        <dbReference type="SAM" id="Coils"/>
    </source>
</evidence>
<dbReference type="Proteomes" id="UP000239560">
    <property type="component" value="Unassembled WGS sequence"/>
</dbReference>
<feature type="compositionally biased region" description="Gly residues" evidence="9">
    <location>
        <begin position="20"/>
        <end position="35"/>
    </location>
</feature>